<reference evidence="1" key="2">
    <citation type="journal article" date="2015" name="Data Brief">
        <title>Shoot transcriptome of the giant reed, Arundo donax.</title>
        <authorList>
            <person name="Barrero R.A."/>
            <person name="Guerrero F.D."/>
            <person name="Moolhuijzen P."/>
            <person name="Goolsby J.A."/>
            <person name="Tidwell J."/>
            <person name="Bellgard S.E."/>
            <person name="Bellgard M.I."/>
        </authorList>
    </citation>
    <scope>NUCLEOTIDE SEQUENCE</scope>
    <source>
        <tissue evidence="1">Shoot tissue taken approximately 20 cm above the soil surface</tissue>
    </source>
</reference>
<dbReference type="EMBL" id="GBRH01187426">
    <property type="protein sequence ID" value="JAE10470.1"/>
    <property type="molecule type" value="Transcribed_RNA"/>
</dbReference>
<proteinExistence type="predicted"/>
<reference evidence="1" key="1">
    <citation type="submission" date="2014-09" db="EMBL/GenBank/DDBJ databases">
        <authorList>
            <person name="Magalhaes I.L.F."/>
            <person name="Oliveira U."/>
            <person name="Santos F.R."/>
            <person name="Vidigal T.H.D.A."/>
            <person name="Brescovit A.D."/>
            <person name="Santos A.J."/>
        </authorList>
    </citation>
    <scope>NUCLEOTIDE SEQUENCE</scope>
    <source>
        <tissue evidence="1">Shoot tissue taken approximately 20 cm above the soil surface</tissue>
    </source>
</reference>
<organism evidence="1">
    <name type="scientific">Arundo donax</name>
    <name type="common">Giant reed</name>
    <name type="synonym">Donax arundinaceus</name>
    <dbReference type="NCBI Taxonomy" id="35708"/>
    <lineage>
        <taxon>Eukaryota</taxon>
        <taxon>Viridiplantae</taxon>
        <taxon>Streptophyta</taxon>
        <taxon>Embryophyta</taxon>
        <taxon>Tracheophyta</taxon>
        <taxon>Spermatophyta</taxon>
        <taxon>Magnoliopsida</taxon>
        <taxon>Liliopsida</taxon>
        <taxon>Poales</taxon>
        <taxon>Poaceae</taxon>
        <taxon>PACMAD clade</taxon>
        <taxon>Arundinoideae</taxon>
        <taxon>Arundineae</taxon>
        <taxon>Arundo</taxon>
    </lineage>
</organism>
<evidence type="ECO:0000313" key="1">
    <source>
        <dbReference type="EMBL" id="JAE10470.1"/>
    </source>
</evidence>
<name>A0A0A9FBP0_ARUDO</name>
<protein>
    <submittedName>
        <fullName evidence="1">Uncharacterized protein</fullName>
    </submittedName>
</protein>
<accession>A0A0A9FBP0</accession>
<dbReference type="AlphaFoldDB" id="A0A0A9FBP0"/>
<sequence>MKVTFKLGQIEFLSIIIYFKNKGRTDMKFLLTLLDL</sequence>